<evidence type="ECO:0000313" key="2">
    <source>
        <dbReference type="EMBL" id="RNA07197.1"/>
    </source>
</evidence>
<comment type="caution">
    <text evidence="2">The sequence shown here is derived from an EMBL/GenBank/DDBJ whole genome shotgun (WGS) entry which is preliminary data.</text>
</comment>
<reference evidence="2 3" key="1">
    <citation type="journal article" date="2018" name="Sci. Rep.">
        <title>Genomic signatures of local adaptation to the degree of environmental predictability in rotifers.</title>
        <authorList>
            <person name="Franch-Gras L."/>
            <person name="Hahn C."/>
            <person name="Garcia-Roger E.M."/>
            <person name="Carmona M.J."/>
            <person name="Serra M."/>
            <person name="Gomez A."/>
        </authorList>
    </citation>
    <scope>NUCLEOTIDE SEQUENCE [LARGE SCALE GENOMIC DNA]</scope>
    <source>
        <strain evidence="2">HYR1</strain>
    </source>
</reference>
<name>A0A3M7Q6Y4_BRAPC</name>
<dbReference type="EMBL" id="REGN01007131">
    <property type="protein sequence ID" value="RNA07197.1"/>
    <property type="molecule type" value="Genomic_DNA"/>
</dbReference>
<feature type="transmembrane region" description="Helical" evidence="1">
    <location>
        <begin position="12"/>
        <end position="30"/>
    </location>
</feature>
<evidence type="ECO:0000256" key="1">
    <source>
        <dbReference type="SAM" id="Phobius"/>
    </source>
</evidence>
<proteinExistence type="predicted"/>
<gene>
    <name evidence="2" type="ORF">BpHYR1_044739</name>
</gene>
<sequence length="59" mass="6999">MCRSLIHFRVSFKDFLLTIYTDVLIFAFYSNSYKIKVLSNGYMFWGNYVNVNKGAKNLF</sequence>
<accession>A0A3M7Q6Y4</accession>
<keyword evidence="3" id="KW-1185">Reference proteome</keyword>
<organism evidence="2 3">
    <name type="scientific">Brachionus plicatilis</name>
    <name type="common">Marine rotifer</name>
    <name type="synonym">Brachionus muelleri</name>
    <dbReference type="NCBI Taxonomy" id="10195"/>
    <lineage>
        <taxon>Eukaryota</taxon>
        <taxon>Metazoa</taxon>
        <taxon>Spiralia</taxon>
        <taxon>Gnathifera</taxon>
        <taxon>Rotifera</taxon>
        <taxon>Eurotatoria</taxon>
        <taxon>Monogononta</taxon>
        <taxon>Pseudotrocha</taxon>
        <taxon>Ploima</taxon>
        <taxon>Brachionidae</taxon>
        <taxon>Brachionus</taxon>
    </lineage>
</organism>
<keyword evidence="1" id="KW-1133">Transmembrane helix</keyword>
<dbReference type="Proteomes" id="UP000276133">
    <property type="component" value="Unassembled WGS sequence"/>
</dbReference>
<keyword evidence="1" id="KW-0472">Membrane</keyword>
<evidence type="ECO:0000313" key="3">
    <source>
        <dbReference type="Proteomes" id="UP000276133"/>
    </source>
</evidence>
<keyword evidence="1" id="KW-0812">Transmembrane</keyword>
<protein>
    <submittedName>
        <fullName evidence="2">Uncharacterized protein</fullName>
    </submittedName>
</protein>
<dbReference type="AlphaFoldDB" id="A0A3M7Q6Y4"/>